<proteinExistence type="predicted"/>
<dbReference type="AlphaFoldDB" id="A0A447MU43"/>
<dbReference type="Proteomes" id="UP000282086">
    <property type="component" value="Chromosome"/>
</dbReference>
<gene>
    <name evidence="1" type="primary">fhuE_3</name>
    <name evidence="1" type="ORF">NCTC129_00655</name>
</gene>
<accession>A0A447MU43</accession>
<reference evidence="1 2" key="1">
    <citation type="submission" date="2018-12" db="EMBL/GenBank/DDBJ databases">
        <authorList>
            <consortium name="Pathogen Informatics"/>
        </authorList>
    </citation>
    <scope>NUCLEOTIDE SEQUENCE [LARGE SCALE GENOMIC DNA]</scope>
    <source>
        <strain evidence="1 2">NCTC129</strain>
    </source>
</reference>
<evidence type="ECO:0000313" key="1">
    <source>
        <dbReference type="EMBL" id="VDZ94565.1"/>
    </source>
</evidence>
<name>A0A447MU43_SALET</name>
<dbReference type="EMBL" id="LR134140">
    <property type="protein sequence ID" value="VDZ94565.1"/>
    <property type="molecule type" value="Genomic_DNA"/>
</dbReference>
<organism evidence="1 2">
    <name type="scientific">Salmonella enterica I</name>
    <dbReference type="NCBI Taxonomy" id="59201"/>
    <lineage>
        <taxon>Bacteria</taxon>
        <taxon>Pseudomonadati</taxon>
        <taxon>Pseudomonadota</taxon>
        <taxon>Gammaproteobacteria</taxon>
        <taxon>Enterobacterales</taxon>
        <taxon>Enterobacteriaceae</taxon>
        <taxon>Salmonella</taxon>
    </lineage>
</organism>
<protein>
    <submittedName>
        <fullName evidence="1">Ferric-rhodotorulic acid outer membrane transporter</fullName>
    </submittedName>
</protein>
<evidence type="ECO:0000313" key="2">
    <source>
        <dbReference type="Proteomes" id="UP000282086"/>
    </source>
</evidence>
<sequence>MFGGSYSKQNNRYFSAWANVFPDDIGNFSAFNGNFPKTHWAPQNLAQDDTTHMNRCMPLRAFRWPTRCI</sequence>